<proteinExistence type="predicted"/>
<dbReference type="Proteomes" id="UP000054359">
    <property type="component" value="Unassembled WGS sequence"/>
</dbReference>
<keyword evidence="2" id="KW-1185">Reference proteome</keyword>
<protein>
    <submittedName>
        <fullName evidence="1">Uncharacterized protein</fullName>
    </submittedName>
</protein>
<feature type="non-terminal residue" evidence="1">
    <location>
        <position position="49"/>
    </location>
</feature>
<dbReference type="EMBL" id="KL811175">
    <property type="protein sequence ID" value="KFM83122.1"/>
    <property type="molecule type" value="Genomic_DNA"/>
</dbReference>
<organism evidence="1 2">
    <name type="scientific">Stegodyphus mimosarum</name>
    <name type="common">African social velvet spider</name>
    <dbReference type="NCBI Taxonomy" id="407821"/>
    <lineage>
        <taxon>Eukaryota</taxon>
        <taxon>Metazoa</taxon>
        <taxon>Ecdysozoa</taxon>
        <taxon>Arthropoda</taxon>
        <taxon>Chelicerata</taxon>
        <taxon>Arachnida</taxon>
        <taxon>Araneae</taxon>
        <taxon>Araneomorphae</taxon>
        <taxon>Entelegynae</taxon>
        <taxon>Eresoidea</taxon>
        <taxon>Eresidae</taxon>
        <taxon>Stegodyphus</taxon>
    </lineage>
</organism>
<evidence type="ECO:0000313" key="1">
    <source>
        <dbReference type="EMBL" id="KFM83122.1"/>
    </source>
</evidence>
<dbReference type="AlphaFoldDB" id="A0A087V0I3"/>
<accession>A0A087V0I3</accession>
<sequence>MTKGAVNTLDEMVASYSVARITRRWPMVIFFFCSEYCCNKCSNQIAFNC</sequence>
<name>A0A087V0I3_STEMI</name>
<dbReference type="OrthoDB" id="6077919at2759"/>
<gene>
    <name evidence="1" type="ORF">X975_04563</name>
</gene>
<evidence type="ECO:0000313" key="2">
    <source>
        <dbReference type="Proteomes" id="UP000054359"/>
    </source>
</evidence>
<reference evidence="1 2" key="1">
    <citation type="submission" date="2013-11" db="EMBL/GenBank/DDBJ databases">
        <title>Genome sequencing of Stegodyphus mimosarum.</title>
        <authorList>
            <person name="Bechsgaard J."/>
        </authorList>
    </citation>
    <scope>NUCLEOTIDE SEQUENCE [LARGE SCALE GENOMIC DNA]</scope>
</reference>